<dbReference type="PANTHER" id="PTHR43437:SF3">
    <property type="entry name" value="HYDROXYACYL-THIOESTER DEHYDRATASE TYPE 2, MITOCHONDRIAL"/>
    <property type="match status" value="1"/>
</dbReference>
<protein>
    <submittedName>
        <fullName evidence="3">Acyl dehydratase</fullName>
    </submittedName>
</protein>
<reference evidence="3 4" key="1">
    <citation type="submission" date="2017-06" db="EMBL/GenBank/DDBJ databases">
        <authorList>
            <person name="Kim H.J."/>
            <person name="Triplett B.A."/>
        </authorList>
    </citation>
    <scope>NUCLEOTIDE SEQUENCE [LARGE SCALE GENOMIC DNA]</scope>
    <source>
        <strain evidence="3">FRACA_ARgP5</strain>
    </source>
</reference>
<comment type="similarity">
    <text evidence="1">Belongs to the enoyl-CoA hydratase/isomerase family.</text>
</comment>
<dbReference type="Proteomes" id="UP000234331">
    <property type="component" value="Unassembled WGS sequence"/>
</dbReference>
<evidence type="ECO:0000259" key="2">
    <source>
        <dbReference type="Pfam" id="PF01575"/>
    </source>
</evidence>
<evidence type="ECO:0000313" key="4">
    <source>
        <dbReference type="Proteomes" id="UP000234331"/>
    </source>
</evidence>
<dbReference type="GO" id="GO:0019171">
    <property type="term" value="F:(3R)-hydroxyacyl-[acyl-carrier-protein] dehydratase activity"/>
    <property type="evidence" value="ECO:0007669"/>
    <property type="project" value="TreeGrafter"/>
</dbReference>
<dbReference type="InterPro" id="IPR029069">
    <property type="entry name" value="HotDog_dom_sf"/>
</dbReference>
<dbReference type="OrthoDB" id="9800237at2"/>
<dbReference type="GO" id="GO:0006633">
    <property type="term" value="P:fatty acid biosynthetic process"/>
    <property type="evidence" value="ECO:0007669"/>
    <property type="project" value="TreeGrafter"/>
</dbReference>
<gene>
    <name evidence="3" type="ORF">FRACA_1750011</name>
</gene>
<dbReference type="RefSeq" id="WP_101831078.1">
    <property type="nucleotide sequence ID" value="NZ_FZMO01000085.1"/>
</dbReference>
<proteinExistence type="inferred from homology"/>
<dbReference type="AlphaFoldDB" id="A0A2I2KND9"/>
<dbReference type="SUPFAM" id="SSF54637">
    <property type="entry name" value="Thioesterase/thiol ester dehydrase-isomerase"/>
    <property type="match status" value="1"/>
</dbReference>
<dbReference type="EMBL" id="FZMO01000085">
    <property type="protein sequence ID" value="SNQ47184.1"/>
    <property type="molecule type" value="Genomic_DNA"/>
</dbReference>
<feature type="domain" description="MaoC-like" evidence="2">
    <location>
        <begin position="7"/>
        <end position="117"/>
    </location>
</feature>
<accession>A0A2I2KND9</accession>
<dbReference type="Pfam" id="PF01575">
    <property type="entry name" value="MaoC_dehydratas"/>
    <property type="match status" value="1"/>
</dbReference>
<dbReference type="InterPro" id="IPR050965">
    <property type="entry name" value="UPF0336/Enoyl-CoA_hydratase"/>
</dbReference>
<keyword evidence="4" id="KW-1185">Reference proteome</keyword>
<evidence type="ECO:0000313" key="3">
    <source>
        <dbReference type="EMBL" id="SNQ47184.1"/>
    </source>
</evidence>
<name>A0A2I2KND9_9ACTN</name>
<dbReference type="Gene3D" id="3.10.129.10">
    <property type="entry name" value="Hotdog Thioesterase"/>
    <property type="match status" value="1"/>
</dbReference>
<evidence type="ECO:0000256" key="1">
    <source>
        <dbReference type="ARBA" id="ARBA00005254"/>
    </source>
</evidence>
<organism evidence="3 4">
    <name type="scientific">Frankia canadensis</name>
    <dbReference type="NCBI Taxonomy" id="1836972"/>
    <lineage>
        <taxon>Bacteria</taxon>
        <taxon>Bacillati</taxon>
        <taxon>Actinomycetota</taxon>
        <taxon>Actinomycetes</taxon>
        <taxon>Frankiales</taxon>
        <taxon>Frankiaceae</taxon>
        <taxon>Frankia</taxon>
    </lineage>
</organism>
<dbReference type="PANTHER" id="PTHR43437">
    <property type="entry name" value="HYDROXYACYL-THIOESTER DEHYDRATASE TYPE 2, MITOCHONDRIAL-RELATED"/>
    <property type="match status" value="1"/>
</dbReference>
<dbReference type="InterPro" id="IPR002539">
    <property type="entry name" value="MaoC-like_dom"/>
</dbReference>
<sequence length="137" mass="14560">MSARQIAVGDTVETVLTEDLTRTQIVMYAGASGDYNPLHTDDLYAREGAGYPGVFAHGMLTMGLTGKAVTDFVGDGELLRYGVRFRSQVWPGDRLTSTLTVTDVKEEDGRAVVELEVVTVNGDGVQVVSGYAAAALS</sequence>